<accession>A0AAN7SWF4</accession>
<organism evidence="1 2">
    <name type="scientific">Lithohypha guttulata</name>
    <dbReference type="NCBI Taxonomy" id="1690604"/>
    <lineage>
        <taxon>Eukaryota</taxon>
        <taxon>Fungi</taxon>
        <taxon>Dikarya</taxon>
        <taxon>Ascomycota</taxon>
        <taxon>Pezizomycotina</taxon>
        <taxon>Eurotiomycetes</taxon>
        <taxon>Chaetothyriomycetidae</taxon>
        <taxon>Chaetothyriales</taxon>
        <taxon>Trichomeriaceae</taxon>
        <taxon>Lithohypha</taxon>
    </lineage>
</organism>
<protein>
    <recommendedName>
        <fullName evidence="3">PPPDE domain-containing protein</fullName>
    </recommendedName>
</protein>
<evidence type="ECO:0000313" key="2">
    <source>
        <dbReference type="Proteomes" id="UP001309876"/>
    </source>
</evidence>
<dbReference type="AlphaFoldDB" id="A0AAN7SWF4"/>
<evidence type="ECO:0008006" key="3">
    <source>
        <dbReference type="Google" id="ProtNLM"/>
    </source>
</evidence>
<name>A0AAN7SWF4_9EURO</name>
<comment type="caution">
    <text evidence="1">The sequence shown here is derived from an EMBL/GenBank/DDBJ whole genome shotgun (WGS) entry which is preliminary data.</text>
</comment>
<dbReference type="EMBL" id="JAVRRJ010000007">
    <property type="protein sequence ID" value="KAK5082653.1"/>
    <property type="molecule type" value="Genomic_DNA"/>
</dbReference>
<proteinExistence type="predicted"/>
<sequence length="269" mass="30398">MSAAEYYLASEAEAVPAEVVQSKRQKFGSFIKTGWEKGLVLGKEEALKGRILVENSLGLGPRPNVIPSGEANINGPLRTVELGWHPVAGFGGKWFAEKTRLGQKITKEIGHHPDPTQHWAVLVGGYCHQLWMDERLHVIYINEVVNRDEWHTFEVGQTRFTDEALRQTGEMVIHNMRQSRPAYNLISNNCQNFAVNMLDQVQIGSRREFATTFAIYQRATGRGSIKDLFNDSLNEQAEQEASGQSHQATVKFAQKVMHQNTTQLDNHHY</sequence>
<dbReference type="Proteomes" id="UP001309876">
    <property type="component" value="Unassembled WGS sequence"/>
</dbReference>
<evidence type="ECO:0000313" key="1">
    <source>
        <dbReference type="EMBL" id="KAK5082653.1"/>
    </source>
</evidence>
<gene>
    <name evidence="1" type="ORF">LTR05_006533</name>
</gene>
<keyword evidence="2" id="KW-1185">Reference proteome</keyword>
<reference evidence="1 2" key="1">
    <citation type="submission" date="2023-08" db="EMBL/GenBank/DDBJ databases">
        <title>Black Yeasts Isolated from many extreme environments.</title>
        <authorList>
            <person name="Coleine C."/>
            <person name="Stajich J.E."/>
            <person name="Selbmann L."/>
        </authorList>
    </citation>
    <scope>NUCLEOTIDE SEQUENCE [LARGE SCALE GENOMIC DNA]</scope>
    <source>
        <strain evidence="1 2">CCFEE 5910</strain>
    </source>
</reference>